<dbReference type="AlphaFoldDB" id="A0A1A9I8E7"/>
<proteinExistence type="predicted"/>
<feature type="domain" description="Response regulatory" evidence="2">
    <location>
        <begin position="2"/>
        <end position="115"/>
    </location>
</feature>
<accession>A0A1A9I8E7</accession>
<dbReference type="PANTHER" id="PTHR37299">
    <property type="entry name" value="TRANSCRIPTIONAL REGULATOR-RELATED"/>
    <property type="match status" value="1"/>
</dbReference>
<dbReference type="Pfam" id="PF00072">
    <property type="entry name" value="Response_reg"/>
    <property type="match status" value="1"/>
</dbReference>
<dbReference type="EMBL" id="CP015772">
    <property type="protein sequence ID" value="ANH82951.1"/>
    <property type="molecule type" value="Genomic_DNA"/>
</dbReference>
<evidence type="ECO:0000259" key="3">
    <source>
        <dbReference type="PROSITE" id="PS50930"/>
    </source>
</evidence>
<feature type="modified residue" description="4-aspartylphosphate" evidence="1">
    <location>
        <position position="55"/>
    </location>
</feature>
<protein>
    <recommendedName>
        <fullName evidence="6">DNA-binding response regulator</fullName>
    </recommendedName>
</protein>
<dbReference type="PROSITE" id="PS50930">
    <property type="entry name" value="HTH_LYTTR"/>
    <property type="match status" value="1"/>
</dbReference>
<keyword evidence="1" id="KW-0597">Phosphoprotein</keyword>
<dbReference type="Proteomes" id="UP000077667">
    <property type="component" value="Chromosome"/>
</dbReference>
<dbReference type="OrthoDB" id="2168082at2"/>
<organism evidence="4 5">
    <name type="scientific">Niabella ginsenosidivorans</name>
    <dbReference type="NCBI Taxonomy" id="1176587"/>
    <lineage>
        <taxon>Bacteria</taxon>
        <taxon>Pseudomonadati</taxon>
        <taxon>Bacteroidota</taxon>
        <taxon>Chitinophagia</taxon>
        <taxon>Chitinophagales</taxon>
        <taxon>Chitinophagaceae</taxon>
        <taxon>Niabella</taxon>
    </lineage>
</organism>
<dbReference type="SMART" id="SM00850">
    <property type="entry name" value="LytTR"/>
    <property type="match status" value="1"/>
</dbReference>
<dbReference type="InterPro" id="IPR011006">
    <property type="entry name" value="CheY-like_superfamily"/>
</dbReference>
<dbReference type="PROSITE" id="PS50110">
    <property type="entry name" value="RESPONSE_REGULATORY"/>
    <property type="match status" value="1"/>
</dbReference>
<dbReference type="STRING" id="1176587.A8C56_19910"/>
<feature type="domain" description="HTH LytTR-type" evidence="3">
    <location>
        <begin position="146"/>
        <end position="216"/>
    </location>
</feature>
<dbReference type="RefSeq" id="WP_067759997.1">
    <property type="nucleotide sequence ID" value="NZ_CP015772.1"/>
</dbReference>
<dbReference type="SMART" id="SM00448">
    <property type="entry name" value="REC"/>
    <property type="match status" value="1"/>
</dbReference>
<dbReference type="Pfam" id="PF04397">
    <property type="entry name" value="LytTR"/>
    <property type="match status" value="1"/>
</dbReference>
<gene>
    <name evidence="4" type="ORF">A8C56_19910</name>
</gene>
<evidence type="ECO:0000259" key="2">
    <source>
        <dbReference type="PROSITE" id="PS50110"/>
    </source>
</evidence>
<dbReference type="InterPro" id="IPR046947">
    <property type="entry name" value="LytR-like"/>
</dbReference>
<dbReference type="Gene3D" id="3.40.50.2300">
    <property type="match status" value="1"/>
</dbReference>
<keyword evidence="5" id="KW-1185">Reference proteome</keyword>
<dbReference type="PANTHER" id="PTHR37299:SF1">
    <property type="entry name" value="STAGE 0 SPORULATION PROTEIN A HOMOLOG"/>
    <property type="match status" value="1"/>
</dbReference>
<reference evidence="4 5" key="1">
    <citation type="submission" date="2016-05" db="EMBL/GenBank/DDBJ databases">
        <title>Niabella ginsenosidivorans BS26 whole genome sequencing.</title>
        <authorList>
            <person name="Im W.T."/>
            <person name="Siddiqi M.Z."/>
        </authorList>
    </citation>
    <scope>NUCLEOTIDE SEQUENCE [LARGE SCALE GENOMIC DNA]</scope>
    <source>
        <strain evidence="4 5">BS26</strain>
    </source>
</reference>
<dbReference type="InterPro" id="IPR001789">
    <property type="entry name" value="Sig_transdc_resp-reg_receiver"/>
</dbReference>
<evidence type="ECO:0008006" key="6">
    <source>
        <dbReference type="Google" id="ProtNLM"/>
    </source>
</evidence>
<evidence type="ECO:0000256" key="1">
    <source>
        <dbReference type="PROSITE-ProRule" id="PRU00169"/>
    </source>
</evidence>
<evidence type="ECO:0000313" key="4">
    <source>
        <dbReference type="EMBL" id="ANH82951.1"/>
    </source>
</evidence>
<dbReference type="GO" id="GO:0003677">
    <property type="term" value="F:DNA binding"/>
    <property type="evidence" value="ECO:0007669"/>
    <property type="project" value="InterPro"/>
</dbReference>
<dbReference type="SUPFAM" id="SSF52172">
    <property type="entry name" value="CheY-like"/>
    <property type="match status" value="1"/>
</dbReference>
<dbReference type="Gene3D" id="2.40.50.1020">
    <property type="entry name" value="LytTr DNA-binding domain"/>
    <property type="match status" value="1"/>
</dbReference>
<dbReference type="GO" id="GO:0000156">
    <property type="term" value="F:phosphorelay response regulator activity"/>
    <property type="evidence" value="ECO:0007669"/>
    <property type="project" value="InterPro"/>
</dbReference>
<dbReference type="InterPro" id="IPR007492">
    <property type="entry name" value="LytTR_DNA-bd_dom"/>
</dbReference>
<evidence type="ECO:0000313" key="5">
    <source>
        <dbReference type="Proteomes" id="UP000077667"/>
    </source>
</evidence>
<sequence>MQVVIIEDEPLTAEFLKESLAKIAPDAQVMQILSSVSESVHFFKRTEQPDLIFCDIHLADGQSFEIFKNAGMNAPVIFITAYDQYALQAFKANGIDYILKPFKDNDIAEAINKFRGLHRSAVKNVLDYEYLATQVIRNRVAEPTSLLVKYRDKIKPVKISDVAFFVTENKTLRLTTLNNDKYSVSKTLEDIEKICGTRFYRVNRQILVNREAIDEVIQGYARKLIIRLKVNDAPDLVLNKTKITDFLSWLSA</sequence>
<dbReference type="KEGG" id="nia:A8C56_19910"/>
<name>A0A1A9I8E7_9BACT</name>